<dbReference type="InterPro" id="IPR036318">
    <property type="entry name" value="FAD-bd_PCMH-like_sf"/>
</dbReference>
<dbReference type="EMBL" id="JACVVK020000243">
    <property type="protein sequence ID" value="KAK7482544.1"/>
    <property type="molecule type" value="Genomic_DNA"/>
</dbReference>
<proteinExistence type="inferred from homology"/>
<dbReference type="Pfam" id="PF08031">
    <property type="entry name" value="BBE"/>
    <property type="match status" value="1"/>
</dbReference>
<dbReference type="SUPFAM" id="SSF56176">
    <property type="entry name" value="FAD-binding/transporter-associated domain-like"/>
    <property type="match status" value="1"/>
</dbReference>
<protein>
    <recommendedName>
        <fullName evidence="6">FAD-binding PCMH-type domain-containing protein</fullName>
    </recommendedName>
</protein>
<comment type="similarity">
    <text evidence="2">Belongs to the oxygen-dependent FAD-linked oxidoreductase family.</text>
</comment>
<accession>A0ABD0K5K4</accession>
<comment type="cofactor">
    <cofactor evidence="1">
        <name>FAD</name>
        <dbReference type="ChEBI" id="CHEBI:57692"/>
    </cofactor>
</comment>
<dbReference type="Pfam" id="PF01565">
    <property type="entry name" value="FAD_binding_4"/>
    <property type="match status" value="1"/>
</dbReference>
<dbReference type="AlphaFoldDB" id="A0ABD0K5K4"/>
<dbReference type="PROSITE" id="PS51387">
    <property type="entry name" value="FAD_PCMH"/>
    <property type="match status" value="1"/>
</dbReference>
<dbReference type="InterPro" id="IPR050416">
    <property type="entry name" value="FAD-linked_Oxidoreductase"/>
</dbReference>
<dbReference type="Gene3D" id="3.30.465.10">
    <property type="match status" value="1"/>
</dbReference>
<dbReference type="InterPro" id="IPR016166">
    <property type="entry name" value="FAD-bd_PCMH"/>
</dbReference>
<keyword evidence="8" id="KW-1185">Reference proteome</keyword>
<name>A0ABD0K5K4_9CAEN</name>
<organism evidence="7 8">
    <name type="scientific">Batillaria attramentaria</name>
    <dbReference type="NCBI Taxonomy" id="370345"/>
    <lineage>
        <taxon>Eukaryota</taxon>
        <taxon>Metazoa</taxon>
        <taxon>Spiralia</taxon>
        <taxon>Lophotrochozoa</taxon>
        <taxon>Mollusca</taxon>
        <taxon>Gastropoda</taxon>
        <taxon>Caenogastropoda</taxon>
        <taxon>Sorbeoconcha</taxon>
        <taxon>Cerithioidea</taxon>
        <taxon>Batillariidae</taxon>
        <taxon>Batillaria</taxon>
    </lineage>
</organism>
<gene>
    <name evidence="7" type="ORF">BaRGS_00026255</name>
</gene>
<evidence type="ECO:0000256" key="5">
    <source>
        <dbReference type="ARBA" id="ARBA00023002"/>
    </source>
</evidence>
<dbReference type="PANTHER" id="PTHR42973">
    <property type="entry name" value="BINDING OXIDOREDUCTASE, PUTATIVE (AFU_ORTHOLOGUE AFUA_1G17690)-RELATED"/>
    <property type="match status" value="1"/>
</dbReference>
<dbReference type="GO" id="GO:0016491">
    <property type="term" value="F:oxidoreductase activity"/>
    <property type="evidence" value="ECO:0007669"/>
    <property type="project" value="UniProtKB-KW"/>
</dbReference>
<dbReference type="InterPro" id="IPR012951">
    <property type="entry name" value="BBE"/>
</dbReference>
<evidence type="ECO:0000256" key="3">
    <source>
        <dbReference type="ARBA" id="ARBA00022630"/>
    </source>
</evidence>
<evidence type="ECO:0000256" key="2">
    <source>
        <dbReference type="ARBA" id="ARBA00005466"/>
    </source>
</evidence>
<dbReference type="InterPro" id="IPR006094">
    <property type="entry name" value="Oxid_FAD_bind_N"/>
</dbReference>
<evidence type="ECO:0000256" key="1">
    <source>
        <dbReference type="ARBA" id="ARBA00001974"/>
    </source>
</evidence>
<keyword evidence="3" id="KW-0285">Flavoprotein</keyword>
<dbReference type="Proteomes" id="UP001519460">
    <property type="component" value="Unassembled WGS sequence"/>
</dbReference>
<feature type="non-terminal residue" evidence="7">
    <location>
        <position position="1"/>
    </location>
</feature>
<dbReference type="InterPro" id="IPR016169">
    <property type="entry name" value="FAD-bd_PCMH_sub2"/>
</dbReference>
<keyword evidence="5" id="KW-0560">Oxidoreductase</keyword>
<evidence type="ECO:0000259" key="6">
    <source>
        <dbReference type="PROSITE" id="PS51387"/>
    </source>
</evidence>
<keyword evidence="4" id="KW-0274">FAD</keyword>
<reference evidence="7 8" key="1">
    <citation type="journal article" date="2023" name="Sci. Data">
        <title>Genome assembly of the Korean intertidal mud-creeper Batillaria attramentaria.</title>
        <authorList>
            <person name="Patra A.K."/>
            <person name="Ho P.T."/>
            <person name="Jun S."/>
            <person name="Lee S.J."/>
            <person name="Kim Y."/>
            <person name="Won Y.J."/>
        </authorList>
    </citation>
    <scope>NUCLEOTIDE SEQUENCE [LARGE SCALE GENOMIC DNA]</scope>
    <source>
        <strain evidence="7">Wonlab-2016</strain>
    </source>
</reference>
<sequence>RVVALCCLLAAVTGHRQKRTYPARCYPGTHCWPSHEAIAELDTATAGSLFQPSDASYRSNVLYVNQRVTGHPGLVFLAASESDVQKGVLFARKYNLLLLVRGANAQTLDYTGRFTVDGGFVIDLSLMNAVSPTSLVFSLDAESVTVQAGAKWQDVYNQIDTSRIVVGTNPSDSVYETTLTGGISPISRSLGLVVDNLLSARVVLADGRMATLTSTGATIEGADGKVVTTDDAELFYALKGGGFNWAVPVSFTFRLFFPPNQVAYVDGLYNLYIDGTFLGRDALNFVLREIVNLPTQWGGYIMIDGSPSAVDPADKVRERLDVNILDNYRQYRDASGERDVFDSGNNAYVFNSLLDRNVFDNATRLSNLVEGLLSVVNTPSVNSNKRCIGRLLGGAISSASRDFDAVSENLRTATMSLTCGLTWNGSILKDSFLVDDAIDSADSVSKMFGDGVDPRFAAEDLPSWKSDLYGSKYKLLLEVKSRWDVDNFLWSHNGIASDFHLDCRRGRCRHP</sequence>
<evidence type="ECO:0000313" key="8">
    <source>
        <dbReference type="Proteomes" id="UP001519460"/>
    </source>
</evidence>
<feature type="domain" description="FAD-binding PCMH-type" evidence="6">
    <location>
        <begin position="68"/>
        <end position="258"/>
    </location>
</feature>
<evidence type="ECO:0000256" key="4">
    <source>
        <dbReference type="ARBA" id="ARBA00022827"/>
    </source>
</evidence>
<comment type="caution">
    <text evidence="7">The sequence shown here is derived from an EMBL/GenBank/DDBJ whole genome shotgun (WGS) entry which is preliminary data.</text>
</comment>
<dbReference type="PANTHER" id="PTHR42973:SF39">
    <property type="entry name" value="FAD-BINDING PCMH-TYPE DOMAIN-CONTAINING PROTEIN"/>
    <property type="match status" value="1"/>
</dbReference>
<evidence type="ECO:0000313" key="7">
    <source>
        <dbReference type="EMBL" id="KAK7482544.1"/>
    </source>
</evidence>